<dbReference type="STRING" id="1172567.WQO_16925"/>
<feature type="compositionally biased region" description="Acidic residues" evidence="1">
    <location>
        <begin position="172"/>
        <end position="182"/>
    </location>
</feature>
<dbReference type="RefSeq" id="WP_032748366.1">
    <property type="nucleotide sequence ID" value="NZ_CP013738.1"/>
</dbReference>
<dbReference type="KEGG" id="sgb:WQO_16925"/>
<feature type="compositionally biased region" description="Low complexity" evidence="1">
    <location>
        <begin position="71"/>
        <end position="112"/>
    </location>
</feature>
<gene>
    <name evidence="4" type="ORF">WQO_16925</name>
</gene>
<evidence type="ECO:0000256" key="3">
    <source>
        <dbReference type="SAM" id="SignalP"/>
    </source>
</evidence>
<feature type="region of interest" description="Disordered" evidence="1">
    <location>
        <begin position="26"/>
        <end position="213"/>
    </location>
</feature>
<evidence type="ECO:0000256" key="1">
    <source>
        <dbReference type="SAM" id="MobiDB-lite"/>
    </source>
</evidence>
<accession>A0A0U3KFB5</accession>
<dbReference type="GeneID" id="27784046"/>
<keyword evidence="3" id="KW-0732">Signal</keyword>
<dbReference type="Proteomes" id="UP000064183">
    <property type="component" value="Chromosome"/>
</dbReference>
<evidence type="ECO:0000313" key="4">
    <source>
        <dbReference type="EMBL" id="ALU94862.1"/>
    </source>
</evidence>
<evidence type="ECO:0000313" key="5">
    <source>
        <dbReference type="Proteomes" id="UP000064183"/>
    </source>
</evidence>
<keyword evidence="2" id="KW-0472">Membrane</keyword>
<feature type="chain" id="PRO_5006840943" evidence="3">
    <location>
        <begin position="33"/>
        <end position="247"/>
    </location>
</feature>
<feature type="signal peptide" evidence="3">
    <location>
        <begin position="1"/>
        <end position="32"/>
    </location>
</feature>
<feature type="compositionally biased region" description="Pro residues" evidence="1">
    <location>
        <begin position="60"/>
        <end position="70"/>
    </location>
</feature>
<reference evidence="4 5" key="1">
    <citation type="journal article" date="2012" name="J. Bacteriol.">
        <title>Draft genome sequence of Streptomyces globisporus C-1027, which produces an antitumor antibiotic consisting of a nine-membered enediyne with a chromoprotein.</title>
        <authorList>
            <person name="Wang L."/>
            <person name="Wang S."/>
            <person name="He Q."/>
            <person name="Yu T."/>
            <person name="Li Q."/>
            <person name="Hong B."/>
        </authorList>
    </citation>
    <scope>NUCLEOTIDE SEQUENCE [LARGE SCALE GENOMIC DNA]</scope>
    <source>
        <strain evidence="4 5">C-1027</strain>
    </source>
</reference>
<name>A0A0U3KFB5_STRGL</name>
<dbReference type="EMBL" id="CP013738">
    <property type="protein sequence ID" value="ALU94862.1"/>
    <property type="molecule type" value="Genomic_DNA"/>
</dbReference>
<keyword evidence="2" id="KW-1133">Transmembrane helix</keyword>
<protein>
    <submittedName>
        <fullName evidence="4">Uncharacterized protein</fullName>
    </submittedName>
</protein>
<proteinExistence type="predicted"/>
<sequence>MAPGLPAAWPSRCAVCLLAAAGAALGPSAGSAHGSSAPDGPPSVTAPGTSGPTATASAVPPSPASPPPVPSGSASPSAVPSALPLPSGAPASGAWGTGPSPSSPVATGSGAHTPGGAGSGPGADAPEPSSSPSASPGVSGSTVPLAGREAGAGKARPGRSLSPMELARAGDPVEEDPPEETAEGIADPVDLPASTPPPDAFSDPGQRSGQALDAAAVRRVQEVSLGTGIALVGLGLGFLAFRMRRAN</sequence>
<keyword evidence="2" id="KW-0812">Transmembrane</keyword>
<dbReference type="AlphaFoldDB" id="A0A0U3KFB5"/>
<feature type="compositionally biased region" description="Low complexity" evidence="1">
    <location>
        <begin position="122"/>
        <end position="142"/>
    </location>
</feature>
<organism evidence="4 5">
    <name type="scientific">Streptomyces globisporus C-1027</name>
    <dbReference type="NCBI Taxonomy" id="1172567"/>
    <lineage>
        <taxon>Bacteria</taxon>
        <taxon>Bacillati</taxon>
        <taxon>Actinomycetota</taxon>
        <taxon>Actinomycetes</taxon>
        <taxon>Kitasatosporales</taxon>
        <taxon>Streptomycetaceae</taxon>
        <taxon>Streptomyces</taxon>
    </lineage>
</organism>
<feature type="transmembrane region" description="Helical" evidence="2">
    <location>
        <begin position="223"/>
        <end position="241"/>
    </location>
</feature>
<evidence type="ECO:0000256" key="2">
    <source>
        <dbReference type="SAM" id="Phobius"/>
    </source>
</evidence>
<feature type="compositionally biased region" description="Low complexity" evidence="1">
    <location>
        <begin position="26"/>
        <end position="59"/>
    </location>
</feature>